<dbReference type="PANTHER" id="PTHR11895:SF151">
    <property type="entry name" value="GLUTAMYL-TRNA(GLN) AMIDOTRANSFERASE SUBUNIT A"/>
    <property type="match status" value="1"/>
</dbReference>
<dbReference type="InterPro" id="IPR023631">
    <property type="entry name" value="Amidase_dom"/>
</dbReference>
<dbReference type="RefSeq" id="WP_377054978.1">
    <property type="nucleotide sequence ID" value="NZ_JBHLVZ010000084.1"/>
</dbReference>
<dbReference type="InterPro" id="IPR036928">
    <property type="entry name" value="AS_sf"/>
</dbReference>
<organism evidence="2 3">
    <name type="scientific">Muricoccus vinaceus</name>
    <dbReference type="NCBI Taxonomy" id="424704"/>
    <lineage>
        <taxon>Bacteria</taxon>
        <taxon>Pseudomonadati</taxon>
        <taxon>Pseudomonadota</taxon>
        <taxon>Alphaproteobacteria</taxon>
        <taxon>Acetobacterales</taxon>
        <taxon>Roseomonadaceae</taxon>
        <taxon>Muricoccus</taxon>
    </lineage>
</organism>
<dbReference type="Pfam" id="PF01425">
    <property type="entry name" value="Amidase"/>
    <property type="match status" value="1"/>
</dbReference>
<evidence type="ECO:0000259" key="1">
    <source>
        <dbReference type="Pfam" id="PF01425"/>
    </source>
</evidence>
<proteinExistence type="predicted"/>
<sequence>MIPTATEAARRIADGDLTAEAYLRACLDHVAAREPAVRAFAAIDTGATLRSARGLDAGPARGPLHGIPFAVKDVIDTADLPTGMGSSIWNGHRPRVDAACVALSRAAGGVMLGKTVTAELAYVSPGATTNPHDAAHTPGGSSSGSAAAVAAGMVPLALGTQTGGSVLRPASFCGVVGLKPSFGAIPRPGMKLMADSLDTIGLMARTVEDAALFLAVLTADPPEPLPDIPAPRIGLCRTALWELAQPAAREAVEDAARRLEAAGATLRDVSLPPDFAGLTEARVTINDHEIARALADEWTNHREGLSERLAATVEKGRAIPRTAYAAAQGAAEFARARFPDAMAGCDALLTLGAAGEAPEGLASTGDSRFQGLWTLLHGPAIGLPTHRGPKGLPVGVQLVAPRHADRRLLAVARWAMDRLGSPFA</sequence>
<dbReference type="Proteomes" id="UP001589789">
    <property type="component" value="Unassembled WGS sequence"/>
</dbReference>
<dbReference type="Gene3D" id="3.90.1300.10">
    <property type="entry name" value="Amidase signature (AS) domain"/>
    <property type="match status" value="1"/>
</dbReference>
<feature type="domain" description="Amidase" evidence="1">
    <location>
        <begin position="23"/>
        <end position="409"/>
    </location>
</feature>
<reference evidence="2 3" key="1">
    <citation type="submission" date="2024-09" db="EMBL/GenBank/DDBJ databases">
        <authorList>
            <person name="Sun Q."/>
            <person name="Mori K."/>
        </authorList>
    </citation>
    <scope>NUCLEOTIDE SEQUENCE [LARGE SCALE GENOMIC DNA]</scope>
    <source>
        <strain evidence="2 3">CCM 7468</strain>
    </source>
</reference>
<evidence type="ECO:0000313" key="2">
    <source>
        <dbReference type="EMBL" id="MFC0388502.1"/>
    </source>
</evidence>
<name>A0ABV6IY68_9PROT</name>
<gene>
    <name evidence="2" type="ORF">ACFFIC_23595</name>
</gene>
<keyword evidence="3" id="KW-1185">Reference proteome</keyword>
<dbReference type="EMBL" id="JBHLVZ010000084">
    <property type="protein sequence ID" value="MFC0388502.1"/>
    <property type="molecule type" value="Genomic_DNA"/>
</dbReference>
<comment type="caution">
    <text evidence="2">The sequence shown here is derived from an EMBL/GenBank/DDBJ whole genome shotgun (WGS) entry which is preliminary data.</text>
</comment>
<evidence type="ECO:0000313" key="3">
    <source>
        <dbReference type="Proteomes" id="UP001589789"/>
    </source>
</evidence>
<dbReference type="InterPro" id="IPR000120">
    <property type="entry name" value="Amidase"/>
</dbReference>
<protein>
    <submittedName>
        <fullName evidence="2">Amidase</fullName>
    </submittedName>
</protein>
<accession>A0ABV6IY68</accession>
<dbReference type="PANTHER" id="PTHR11895">
    <property type="entry name" value="TRANSAMIDASE"/>
    <property type="match status" value="1"/>
</dbReference>
<dbReference type="SUPFAM" id="SSF75304">
    <property type="entry name" value="Amidase signature (AS) enzymes"/>
    <property type="match status" value="1"/>
</dbReference>